<dbReference type="PROSITE" id="PS50157">
    <property type="entry name" value="ZINC_FINGER_C2H2_2"/>
    <property type="match status" value="3"/>
</dbReference>
<dbReference type="PANTHER" id="PTHR24379">
    <property type="entry name" value="KRAB AND ZINC FINGER DOMAIN-CONTAINING"/>
    <property type="match status" value="1"/>
</dbReference>
<dbReference type="InterPro" id="IPR036236">
    <property type="entry name" value="Znf_C2H2_sf"/>
</dbReference>
<reference evidence="16" key="1">
    <citation type="submission" date="2012-12" db="EMBL/GenBank/DDBJ databases">
        <authorList>
            <person name="Hellsten U."/>
            <person name="Grimwood J."/>
            <person name="Chapman J.A."/>
            <person name="Shapiro H."/>
            <person name="Aerts A."/>
            <person name="Otillar R.P."/>
            <person name="Terry A.Y."/>
            <person name="Boore J.L."/>
            <person name="Simakov O."/>
            <person name="Marletaz F."/>
            <person name="Cho S.-J."/>
            <person name="Edsinger-Gonzales E."/>
            <person name="Havlak P."/>
            <person name="Kuo D.-H."/>
            <person name="Larsson T."/>
            <person name="Lv J."/>
            <person name="Arendt D."/>
            <person name="Savage R."/>
            <person name="Osoegawa K."/>
            <person name="de Jong P."/>
            <person name="Lindberg D.R."/>
            <person name="Seaver E.C."/>
            <person name="Weisblat D.A."/>
            <person name="Putnam N.H."/>
            <person name="Grigoriev I.V."/>
            <person name="Rokhsar D.S."/>
        </authorList>
    </citation>
    <scope>NUCLEOTIDE SEQUENCE</scope>
</reference>
<dbReference type="EMBL" id="KB097026">
    <property type="protein sequence ID" value="ESN99984.1"/>
    <property type="molecule type" value="Genomic_DNA"/>
</dbReference>
<dbReference type="OrthoDB" id="7930430at2759"/>
<dbReference type="GO" id="GO:0006357">
    <property type="term" value="P:regulation of transcription by RNA polymerase II"/>
    <property type="evidence" value="ECO:0000318"/>
    <property type="project" value="GO_Central"/>
</dbReference>
<proteinExistence type="inferred from homology"/>
<sequence>MNFAMSGGIECFYFDASISENVEIGDNFSETVFVDGPCINVDTVAGAEKKSKSSILKSRGMITTCTENSFDPSPAPSQPQQSIQTTIKRPLLQFLNANNQQQTILIRFNNSNCKAQSQQDENCHAKSFLPLAGLGLKTCLDEMAKLKCRQCSYQACYGKQLEEHVSTLHSSEALDRCLCCQMIFFNDDDLKIHYQKNHPKCYCSECGFISQHGYVMRRHMQSHTEEGRKCMFCSKLYKDRYVLNMHLKMVHSPVEKSFTCTTCSKSFNRKAHLVRHERTHAPKKPFICHHPNCNYSASERSDLSKHSLVHGEPQFKCNVCSKKFRQSKNRDLHLKRYILIY</sequence>
<evidence type="ECO:0000256" key="12">
    <source>
        <dbReference type="PROSITE-ProRule" id="PRU00042"/>
    </source>
</evidence>
<dbReference type="PANTHER" id="PTHR24379:SF121">
    <property type="entry name" value="C2H2-TYPE DOMAIN-CONTAINING PROTEIN"/>
    <property type="match status" value="1"/>
</dbReference>
<dbReference type="Proteomes" id="UP000015101">
    <property type="component" value="Unassembled WGS sequence"/>
</dbReference>
<dbReference type="AlphaFoldDB" id="T1EFS2"/>
<accession>T1EFS2</accession>
<keyword evidence="7" id="KW-0862">Zinc</keyword>
<dbReference type="FunCoup" id="T1EFS2">
    <property type="interactions" value="224"/>
</dbReference>
<keyword evidence="5" id="KW-0677">Repeat</keyword>
<evidence type="ECO:0000256" key="1">
    <source>
        <dbReference type="ARBA" id="ARBA00003767"/>
    </source>
</evidence>
<evidence type="ECO:0000256" key="3">
    <source>
        <dbReference type="ARBA" id="ARBA00006991"/>
    </source>
</evidence>
<keyword evidence="16" id="KW-1185">Reference proteome</keyword>
<evidence type="ECO:0000256" key="7">
    <source>
        <dbReference type="ARBA" id="ARBA00022833"/>
    </source>
</evidence>
<comment type="function">
    <text evidence="1">May be involved in transcriptional regulation.</text>
</comment>
<evidence type="ECO:0000256" key="8">
    <source>
        <dbReference type="ARBA" id="ARBA00023015"/>
    </source>
</evidence>
<evidence type="ECO:0000313" key="15">
    <source>
        <dbReference type="EnsemblMetazoa" id="HelroP113396"/>
    </source>
</evidence>
<dbReference type="CTD" id="20195424"/>
<evidence type="ECO:0000256" key="5">
    <source>
        <dbReference type="ARBA" id="ARBA00022737"/>
    </source>
</evidence>
<dbReference type="Pfam" id="PF00096">
    <property type="entry name" value="zf-C2H2"/>
    <property type="match status" value="1"/>
</dbReference>
<dbReference type="FunFam" id="3.30.160.60:FF:000771">
    <property type="entry name" value="zinc finger protein 648"/>
    <property type="match status" value="1"/>
</dbReference>
<keyword evidence="10" id="KW-0804">Transcription</keyword>
<dbReference type="EnsemblMetazoa" id="HelroT113396">
    <property type="protein sequence ID" value="HelroP113396"/>
    <property type="gene ID" value="HelroG113396"/>
</dbReference>
<evidence type="ECO:0000259" key="13">
    <source>
        <dbReference type="PROSITE" id="PS50157"/>
    </source>
</evidence>
<evidence type="ECO:0000313" key="16">
    <source>
        <dbReference type="Proteomes" id="UP000015101"/>
    </source>
</evidence>
<dbReference type="GeneID" id="20195424"/>
<dbReference type="HOGENOM" id="CLU_814518_0_0_1"/>
<dbReference type="EMBL" id="AMQM01005606">
    <property type="status" value="NOT_ANNOTATED_CDS"/>
    <property type="molecule type" value="Genomic_DNA"/>
</dbReference>
<feature type="domain" description="C2H2-type" evidence="13">
    <location>
        <begin position="315"/>
        <end position="341"/>
    </location>
</feature>
<dbReference type="GO" id="GO:0000981">
    <property type="term" value="F:DNA-binding transcription factor activity, RNA polymerase II-specific"/>
    <property type="evidence" value="ECO:0000318"/>
    <property type="project" value="GO_Central"/>
</dbReference>
<dbReference type="Gene3D" id="3.30.160.60">
    <property type="entry name" value="Classic Zinc Finger"/>
    <property type="match status" value="3"/>
</dbReference>
<feature type="domain" description="C2H2-type" evidence="13">
    <location>
        <begin position="258"/>
        <end position="285"/>
    </location>
</feature>
<dbReference type="RefSeq" id="XP_009021990.1">
    <property type="nucleotide sequence ID" value="XM_009023742.1"/>
</dbReference>
<organism evidence="15 16">
    <name type="scientific">Helobdella robusta</name>
    <name type="common">Californian leech</name>
    <dbReference type="NCBI Taxonomy" id="6412"/>
    <lineage>
        <taxon>Eukaryota</taxon>
        <taxon>Metazoa</taxon>
        <taxon>Spiralia</taxon>
        <taxon>Lophotrochozoa</taxon>
        <taxon>Annelida</taxon>
        <taxon>Clitellata</taxon>
        <taxon>Hirudinea</taxon>
        <taxon>Rhynchobdellida</taxon>
        <taxon>Glossiphoniidae</taxon>
        <taxon>Helobdella</taxon>
    </lineage>
</organism>
<dbReference type="eggNOG" id="KOG1721">
    <property type="taxonomic scope" value="Eukaryota"/>
</dbReference>
<name>T1EFS2_HELRO</name>
<dbReference type="STRING" id="6412.T1EFS2"/>
<dbReference type="SUPFAM" id="SSF57667">
    <property type="entry name" value="beta-beta-alpha zinc fingers"/>
    <property type="match status" value="2"/>
</dbReference>
<comment type="subcellular location">
    <subcellularLocation>
        <location evidence="2">Nucleus</location>
    </subcellularLocation>
</comment>
<evidence type="ECO:0000256" key="10">
    <source>
        <dbReference type="ARBA" id="ARBA00023163"/>
    </source>
</evidence>
<comment type="similarity">
    <text evidence="3">Belongs to the krueppel C2H2-type zinc-finger protein family.</text>
</comment>
<dbReference type="GO" id="GO:0000977">
    <property type="term" value="F:RNA polymerase II transcription regulatory region sequence-specific DNA binding"/>
    <property type="evidence" value="ECO:0000318"/>
    <property type="project" value="GO_Central"/>
</dbReference>
<dbReference type="GO" id="GO:0008270">
    <property type="term" value="F:zinc ion binding"/>
    <property type="evidence" value="ECO:0007669"/>
    <property type="project" value="UniProtKB-KW"/>
</dbReference>
<evidence type="ECO:0000256" key="11">
    <source>
        <dbReference type="ARBA" id="ARBA00023242"/>
    </source>
</evidence>
<evidence type="ECO:0000256" key="9">
    <source>
        <dbReference type="ARBA" id="ARBA00023125"/>
    </source>
</evidence>
<evidence type="ECO:0000256" key="2">
    <source>
        <dbReference type="ARBA" id="ARBA00004123"/>
    </source>
</evidence>
<keyword evidence="6 12" id="KW-0863">Zinc-finger</keyword>
<reference evidence="15" key="3">
    <citation type="submission" date="2015-06" db="UniProtKB">
        <authorList>
            <consortium name="EnsemblMetazoa"/>
        </authorList>
    </citation>
    <scope>IDENTIFICATION</scope>
</reference>
<feature type="domain" description="C2H2-type" evidence="13">
    <location>
        <begin position="228"/>
        <end position="256"/>
    </location>
</feature>
<dbReference type="KEGG" id="hro:HELRODRAFT_113396"/>
<keyword evidence="9" id="KW-0238">DNA-binding</keyword>
<dbReference type="InParanoid" id="T1EFS2"/>
<dbReference type="GO" id="GO:0005634">
    <property type="term" value="C:nucleus"/>
    <property type="evidence" value="ECO:0000318"/>
    <property type="project" value="GO_Central"/>
</dbReference>
<reference evidence="14 16" key="2">
    <citation type="journal article" date="2013" name="Nature">
        <title>Insights into bilaterian evolution from three spiralian genomes.</title>
        <authorList>
            <person name="Simakov O."/>
            <person name="Marletaz F."/>
            <person name="Cho S.J."/>
            <person name="Edsinger-Gonzales E."/>
            <person name="Havlak P."/>
            <person name="Hellsten U."/>
            <person name="Kuo D.H."/>
            <person name="Larsson T."/>
            <person name="Lv J."/>
            <person name="Arendt D."/>
            <person name="Savage R."/>
            <person name="Osoegawa K."/>
            <person name="de Jong P."/>
            <person name="Grimwood J."/>
            <person name="Chapman J.A."/>
            <person name="Shapiro H."/>
            <person name="Aerts A."/>
            <person name="Otillar R.P."/>
            <person name="Terry A.Y."/>
            <person name="Boore J.L."/>
            <person name="Grigoriev I.V."/>
            <person name="Lindberg D.R."/>
            <person name="Seaver E.C."/>
            <person name="Weisblat D.A."/>
            <person name="Putnam N.H."/>
            <person name="Rokhsar D.S."/>
        </authorList>
    </citation>
    <scope>NUCLEOTIDE SEQUENCE</scope>
</reference>
<evidence type="ECO:0000256" key="4">
    <source>
        <dbReference type="ARBA" id="ARBA00022723"/>
    </source>
</evidence>
<dbReference type="OMA" id="DENCHAK"/>
<keyword evidence="4" id="KW-0479">Metal-binding</keyword>
<keyword evidence="11" id="KW-0539">Nucleus</keyword>
<dbReference type="PROSITE" id="PS00028">
    <property type="entry name" value="ZINC_FINGER_C2H2_1"/>
    <property type="match status" value="1"/>
</dbReference>
<dbReference type="SMART" id="SM00355">
    <property type="entry name" value="ZnF_C2H2"/>
    <property type="match status" value="7"/>
</dbReference>
<gene>
    <name evidence="15" type="primary">20195424</name>
    <name evidence="14" type="ORF">HELRODRAFT_113396</name>
</gene>
<evidence type="ECO:0000313" key="14">
    <source>
        <dbReference type="EMBL" id="ESN99984.1"/>
    </source>
</evidence>
<keyword evidence="8" id="KW-0805">Transcription regulation</keyword>
<evidence type="ECO:0000256" key="6">
    <source>
        <dbReference type="ARBA" id="ARBA00022771"/>
    </source>
</evidence>
<dbReference type="InterPro" id="IPR013087">
    <property type="entry name" value="Znf_C2H2_type"/>
</dbReference>
<protein>
    <recommendedName>
        <fullName evidence="13">C2H2-type domain-containing protein</fullName>
    </recommendedName>
</protein>